<dbReference type="OrthoDB" id="407152at2759"/>
<gene>
    <name evidence="1" type="primary">UBC6</name>
    <name evidence="1" type="ORF">SPIL2461_LOCUS13798</name>
</gene>
<keyword evidence="2" id="KW-1185">Reference proteome</keyword>
<name>A0A812THA6_SYMPI</name>
<accession>A0A812THA6</accession>
<evidence type="ECO:0000313" key="1">
    <source>
        <dbReference type="EMBL" id="CAE7525516.1"/>
    </source>
</evidence>
<protein>
    <submittedName>
        <fullName evidence="1">UBC6 protein</fullName>
    </submittedName>
</protein>
<dbReference type="EMBL" id="CAJNIZ010030684">
    <property type="protein sequence ID" value="CAE7525516.1"/>
    <property type="molecule type" value="Genomic_DNA"/>
</dbReference>
<evidence type="ECO:0000313" key="2">
    <source>
        <dbReference type="Proteomes" id="UP000649617"/>
    </source>
</evidence>
<organism evidence="1 2">
    <name type="scientific">Symbiodinium pilosum</name>
    <name type="common">Dinoflagellate</name>
    <dbReference type="NCBI Taxonomy" id="2952"/>
    <lineage>
        <taxon>Eukaryota</taxon>
        <taxon>Sar</taxon>
        <taxon>Alveolata</taxon>
        <taxon>Dinophyceae</taxon>
        <taxon>Suessiales</taxon>
        <taxon>Symbiodiniaceae</taxon>
        <taxon>Symbiodinium</taxon>
    </lineage>
</organism>
<sequence length="627" mass="69692">MATSSSGFNLSSLGRKVYVSQRGLEHVLKELQEGGLLTKDVASSRKSIKRARNDDLAAKATQYGSLIQETHIQYEDGSGRTVNLPYIAPAALLAHIAQQPTFGHFLCLKLLECPSTYEAPWGLCVYADEITPGNALNPVNWRRQQAIYWSLKNFGAHGLSCETLWFPLCCLRSHLCSEIGGLTVLWKHMMRLFCEGPHNLHAGLILQTPAGSRVLFARLAALIADEAAIKHSLENKGASGTLFCVQCSNVVAARSGLSEASNDVLSSLCLDVSRFKLHTNETTRRLVNYLQEQSGLLTRSQFSELEKALGFNFKAEGLLCDNHVGYAIPEAVMYDWLHIYLVHGVAGNEVGALLGHLRDAGFREKQISEFLDSFQWPAQFAGSKPTGLLLQKRENKSSPLKGSASEQLNFLPVLRLFILLFVVNNGPEEVQQPVRCFFLLCKVLDLLQQATRGEPVHPDVLHTAIVQHSRCLQDTYGSDIWERKHKILKRFSNQMHSSTSFESSLLQDVLAVQLEALDEELPSREPRLLHKRAASKKLKELVQQSLESQAPVFQAASAMHGGGFHCSPGDVVIFQLESREHVGRIDFLVECQRQSMACVSAWEHVHGYMYSVQRTQSLLVHIASISA</sequence>
<reference evidence="1" key="1">
    <citation type="submission" date="2021-02" db="EMBL/GenBank/DDBJ databases">
        <authorList>
            <person name="Dougan E. K."/>
            <person name="Rhodes N."/>
            <person name="Thang M."/>
            <person name="Chan C."/>
        </authorList>
    </citation>
    <scope>NUCLEOTIDE SEQUENCE</scope>
</reference>
<comment type="caution">
    <text evidence="1">The sequence shown here is derived from an EMBL/GenBank/DDBJ whole genome shotgun (WGS) entry which is preliminary data.</text>
</comment>
<feature type="non-terminal residue" evidence="1">
    <location>
        <position position="627"/>
    </location>
</feature>
<dbReference type="Proteomes" id="UP000649617">
    <property type="component" value="Unassembled WGS sequence"/>
</dbReference>
<proteinExistence type="predicted"/>
<dbReference type="AlphaFoldDB" id="A0A812THA6"/>